<organism evidence="8 9">
    <name type="scientific">Splendidivirga corallicola</name>
    <dbReference type="NCBI Taxonomy" id="3051826"/>
    <lineage>
        <taxon>Bacteria</taxon>
        <taxon>Pseudomonadati</taxon>
        <taxon>Bacteroidota</taxon>
        <taxon>Cytophagia</taxon>
        <taxon>Cytophagales</taxon>
        <taxon>Splendidivirgaceae</taxon>
        <taxon>Splendidivirga</taxon>
    </lineage>
</organism>
<dbReference type="SUPFAM" id="SSF56935">
    <property type="entry name" value="Porins"/>
    <property type="match status" value="1"/>
</dbReference>
<keyword evidence="5" id="KW-0732">Signal</keyword>
<dbReference type="Gene3D" id="2.40.160.60">
    <property type="entry name" value="Outer membrane protein transport protein (OMPP1/FadL/TodX)"/>
    <property type="match status" value="1"/>
</dbReference>
<keyword evidence="3" id="KW-1134">Transmembrane beta strand</keyword>
<gene>
    <name evidence="8" type="ORF">QQ008_06995</name>
</gene>
<evidence type="ECO:0000256" key="2">
    <source>
        <dbReference type="ARBA" id="ARBA00008163"/>
    </source>
</evidence>
<evidence type="ECO:0000256" key="6">
    <source>
        <dbReference type="ARBA" id="ARBA00023136"/>
    </source>
</evidence>
<keyword evidence="7" id="KW-0998">Cell outer membrane</keyword>
<keyword evidence="9" id="KW-1185">Reference proteome</keyword>
<evidence type="ECO:0000256" key="4">
    <source>
        <dbReference type="ARBA" id="ARBA00022692"/>
    </source>
</evidence>
<accession>A0ABT8KK67</accession>
<dbReference type="Pfam" id="PF03349">
    <property type="entry name" value="Toluene_X"/>
    <property type="match status" value="1"/>
</dbReference>
<comment type="similarity">
    <text evidence="2">Belongs to the OmpP1/FadL family.</text>
</comment>
<reference evidence="8" key="1">
    <citation type="submission" date="2023-06" db="EMBL/GenBank/DDBJ databases">
        <title>Genomic of Parafulvivirga corallium.</title>
        <authorList>
            <person name="Wang G."/>
        </authorList>
    </citation>
    <scope>NUCLEOTIDE SEQUENCE</scope>
    <source>
        <strain evidence="8">BMA10</strain>
    </source>
</reference>
<dbReference type="PANTHER" id="PTHR35093">
    <property type="entry name" value="OUTER MEMBRANE PROTEIN NMB0088-RELATED"/>
    <property type="match status" value="1"/>
</dbReference>
<evidence type="ECO:0000313" key="8">
    <source>
        <dbReference type="EMBL" id="MDN5201099.1"/>
    </source>
</evidence>
<proteinExistence type="inferred from homology"/>
<sequence>MEKLKVILVGICIVFSTNTYATDGFFSHGYGTHYKGFAGAGVALYRSSLIAATNPAGLVFLGKRYDVGLSFFMPTRGYTITGNPSGAPGTFPLTPGYVESENSLFLVPTLGANWMLNEESSISAVIYANGGLNTEYATKTYDNPLAPVTAPTGVDLALVFSAISYSRKLSDNHSIGISAVLAYQRFQATGLQAFAGFSNDPTALSDNGYDNAFGYGLRIGYFGQINEALSIGASYQTKVQMSEFDKYAGLFAENGNFDVPSNFTVGLAYKVSPRVTLLGDFKMIMYESVNSVGNPLNLATLSPITPTGDPNPLFKPLGDENSQGFGWQNMNIYKVAAEFNASNDWTFRGGYSYGKQPIAESEVLFNILAPGVIESHASLGFTKKLGNRELTMAATYAFNKEVEGPNPLDPAQTIKLEMKQFDLDIAISF</sequence>
<dbReference type="PANTHER" id="PTHR35093:SF8">
    <property type="entry name" value="OUTER MEMBRANE PROTEIN NMB0088-RELATED"/>
    <property type="match status" value="1"/>
</dbReference>
<keyword evidence="6" id="KW-0472">Membrane</keyword>
<protein>
    <submittedName>
        <fullName evidence="8">Outer membrane protein transport protein</fullName>
    </submittedName>
</protein>
<dbReference type="EMBL" id="JAUJEA010000002">
    <property type="protein sequence ID" value="MDN5201099.1"/>
    <property type="molecule type" value="Genomic_DNA"/>
</dbReference>
<keyword evidence="4" id="KW-0812">Transmembrane</keyword>
<evidence type="ECO:0000256" key="3">
    <source>
        <dbReference type="ARBA" id="ARBA00022452"/>
    </source>
</evidence>
<comment type="subcellular location">
    <subcellularLocation>
        <location evidence="1">Cell outer membrane</location>
        <topology evidence="1">Multi-pass membrane protein</topology>
    </subcellularLocation>
</comment>
<evidence type="ECO:0000256" key="5">
    <source>
        <dbReference type="ARBA" id="ARBA00022729"/>
    </source>
</evidence>
<dbReference type="RefSeq" id="WP_346751127.1">
    <property type="nucleotide sequence ID" value="NZ_JAUJEA010000002.1"/>
</dbReference>
<dbReference type="InterPro" id="IPR005017">
    <property type="entry name" value="OMPP1/FadL/TodX"/>
</dbReference>
<evidence type="ECO:0000313" key="9">
    <source>
        <dbReference type="Proteomes" id="UP001172082"/>
    </source>
</evidence>
<dbReference type="Proteomes" id="UP001172082">
    <property type="component" value="Unassembled WGS sequence"/>
</dbReference>
<evidence type="ECO:0000256" key="7">
    <source>
        <dbReference type="ARBA" id="ARBA00023237"/>
    </source>
</evidence>
<evidence type="ECO:0000256" key="1">
    <source>
        <dbReference type="ARBA" id="ARBA00004571"/>
    </source>
</evidence>
<name>A0ABT8KK67_9BACT</name>
<comment type="caution">
    <text evidence="8">The sequence shown here is derived from an EMBL/GenBank/DDBJ whole genome shotgun (WGS) entry which is preliminary data.</text>
</comment>